<sequence length="450" mass="52004">MVYFCTQDYQWLGRCIAIRTKEILNEKREKYITDMFMLKKDICFRHSRCIYICCMLICMLMCFSDALGQRVSAMEKTDYERLKTKVIQAYKNYKTEVDVSSFELYVDSDKSTIKEIMTEVVNKTTMIFYNNHSYSLEYTGTTGKITKIELGYASEYKKTNGSVKEAAIKKAAAKLNKEINKITSKIKPGMNSVDKALFVHDQIAKDTSYEDKGSNNSRLTEYGVLVKHKGNCQGYSLAYAAVMEKLGFSVHFVDSEYMDHVWNQIKIGSNWYNVDVTWDDSVDSDNGKNQDGVVYHKYFLASDKYMRNHGYSGFDSSGVNSKIYDTAYFKKVTSAFDYRGSYWVFMNNSGIYKRAHISSGKAKCLLKVKGSCFIKFNSNKYYYTAYNRLYIFNYKEKNAKLIWSPVKKYGNSYYITQLKYSSGKIKYVVKNTKKSKVKSGLLKVKKSGMT</sequence>
<dbReference type="EMBL" id="LLKB01000005">
    <property type="protein sequence ID" value="KQC84810.1"/>
    <property type="molecule type" value="Genomic_DNA"/>
</dbReference>
<proteinExistence type="predicted"/>
<feature type="transmembrane region" description="Helical" evidence="1">
    <location>
        <begin position="49"/>
        <end position="68"/>
    </location>
</feature>
<dbReference type="InterPro" id="IPR002931">
    <property type="entry name" value="Transglutaminase-like"/>
</dbReference>
<dbReference type="RefSeq" id="WP_055943948.1">
    <property type="nucleotide sequence ID" value="NZ_JAQDCV010000002.1"/>
</dbReference>
<dbReference type="Pfam" id="PF01841">
    <property type="entry name" value="Transglut_core"/>
    <property type="match status" value="1"/>
</dbReference>
<organism evidence="3 4">
    <name type="scientific">Butyribacter intestini</name>
    <dbReference type="NCBI Taxonomy" id="1703332"/>
    <lineage>
        <taxon>Bacteria</taxon>
        <taxon>Bacillati</taxon>
        <taxon>Bacillota</taxon>
        <taxon>Clostridia</taxon>
        <taxon>Lachnospirales</taxon>
        <taxon>Lachnospiraceae</taxon>
        <taxon>Butyribacter</taxon>
    </lineage>
</organism>
<keyword evidence="1" id="KW-0812">Transmembrane</keyword>
<dbReference type="Gene3D" id="3.10.620.30">
    <property type="match status" value="1"/>
</dbReference>
<dbReference type="AlphaFoldDB" id="A0AAW3JQT6"/>
<keyword evidence="1" id="KW-0472">Membrane</keyword>
<gene>
    <name evidence="3" type="ORF">APZ18_08760</name>
</gene>
<name>A0AAW3JQT6_9FIRM</name>
<feature type="domain" description="Transglutaminase-like" evidence="2">
    <location>
        <begin position="224"/>
        <end position="278"/>
    </location>
</feature>
<protein>
    <recommendedName>
        <fullName evidence="2">Transglutaminase-like domain-containing protein</fullName>
    </recommendedName>
</protein>
<dbReference type="SUPFAM" id="SSF54001">
    <property type="entry name" value="Cysteine proteinases"/>
    <property type="match status" value="1"/>
</dbReference>
<reference evidence="3 4" key="1">
    <citation type="submission" date="2015-10" db="EMBL/GenBank/DDBJ databases">
        <title>Butyribacter intestini gen. nov., sp. nov., a butyric acid-producing bacterium of the family Lachnospiraceae isolated from the human faeces.</title>
        <authorList>
            <person name="Zou Y."/>
            <person name="Xue W."/>
            <person name="Luo G."/>
            <person name="Lv M."/>
        </authorList>
    </citation>
    <scope>NUCLEOTIDE SEQUENCE [LARGE SCALE GENOMIC DNA]</scope>
    <source>
        <strain evidence="3 4">TF01-11</strain>
    </source>
</reference>
<accession>A0AAW3JQT6</accession>
<dbReference type="InterPro" id="IPR038765">
    <property type="entry name" value="Papain-like_cys_pep_sf"/>
</dbReference>
<evidence type="ECO:0000313" key="3">
    <source>
        <dbReference type="EMBL" id="KQC84810.1"/>
    </source>
</evidence>
<dbReference type="Proteomes" id="UP000050833">
    <property type="component" value="Unassembled WGS sequence"/>
</dbReference>
<evidence type="ECO:0000313" key="4">
    <source>
        <dbReference type="Proteomes" id="UP000050833"/>
    </source>
</evidence>
<keyword evidence="1" id="KW-1133">Transmembrane helix</keyword>
<dbReference type="SMART" id="SM00460">
    <property type="entry name" value="TGc"/>
    <property type="match status" value="1"/>
</dbReference>
<evidence type="ECO:0000259" key="2">
    <source>
        <dbReference type="SMART" id="SM00460"/>
    </source>
</evidence>
<comment type="caution">
    <text evidence="3">The sequence shown here is derived from an EMBL/GenBank/DDBJ whole genome shotgun (WGS) entry which is preliminary data.</text>
</comment>
<evidence type="ECO:0000256" key="1">
    <source>
        <dbReference type="SAM" id="Phobius"/>
    </source>
</evidence>
<keyword evidence="4" id="KW-1185">Reference proteome</keyword>